<protein>
    <recommendedName>
        <fullName evidence="4">Protein-L-isoaspartate O-methyltransferase</fullName>
        <ecNumber evidence="3">2.1.1.77</ecNumber>
    </recommendedName>
    <alternativeName>
        <fullName evidence="11">L-isoaspartyl protein carboxyl methyltransferase</fullName>
    </alternativeName>
    <alternativeName>
        <fullName evidence="9">Protein L-isoaspartyl methyltransferase</fullName>
    </alternativeName>
    <alternativeName>
        <fullName evidence="10">Protein-beta-aspartate methyltransferase</fullName>
    </alternativeName>
</protein>
<dbReference type="GO" id="GO:0032259">
    <property type="term" value="P:methylation"/>
    <property type="evidence" value="ECO:0007669"/>
    <property type="project" value="UniProtKB-KW"/>
</dbReference>
<dbReference type="PANTHER" id="PTHR11579:SF0">
    <property type="entry name" value="PROTEIN-L-ISOASPARTATE(D-ASPARTATE) O-METHYLTRANSFERASE"/>
    <property type="match status" value="1"/>
</dbReference>
<dbReference type="Proteomes" id="UP000195880">
    <property type="component" value="Chromosome"/>
</dbReference>
<dbReference type="EMBL" id="CP021748">
    <property type="protein sequence ID" value="ARX85611.1"/>
    <property type="molecule type" value="Genomic_DNA"/>
</dbReference>
<proteinExistence type="inferred from homology"/>
<dbReference type="InterPro" id="IPR000682">
    <property type="entry name" value="PCMT"/>
</dbReference>
<sequence length="384" mass="41279">MSQQLATDLAAHLSASGNLPAPWHEHYTVVPRHHFIPDVAWVVPDVTGAEPYPIDRNEDAVGWLRAVYSDASIVTQLDAGTGDLRTGKGTPTSSCSAPGIVFPMLQALDLLDGHKVLEIGTGSGWTAALLSARLGSQYVTSIEVDADVAARAAEAIARTEYTPHLVTADGADSFTPNAPYDRVHATCAVERVPHAWIRDTRPGGAIVAPWSPTYGHGLLARLVVTHNGHAIGRFERTASFMMLRSQQRAFGWTPHDAEGATSEPTTLDPRTIVNAPEGAALAIAAHVPGVTQTVITDPGGDVSLLLSEADAPEGAWAAVDYSAGQDAYTVTWWGQRNLWAQVSDAYLQWVTWGQPDRARFGITVTPEEQVLWLDHPGHRVTPYD</sequence>
<dbReference type="CDD" id="cd02440">
    <property type="entry name" value="AdoMet_MTases"/>
    <property type="match status" value="1"/>
</dbReference>
<dbReference type="SUPFAM" id="SSF53335">
    <property type="entry name" value="S-adenosyl-L-methionine-dependent methyltransferases"/>
    <property type="match status" value="1"/>
</dbReference>
<dbReference type="Pfam" id="PF01135">
    <property type="entry name" value="PCMT"/>
    <property type="match status" value="1"/>
</dbReference>
<dbReference type="Gene3D" id="3.40.50.150">
    <property type="entry name" value="Vaccinia Virus protein VP39"/>
    <property type="match status" value="1"/>
</dbReference>
<name>A0A1Z1WGP2_9ACTN</name>
<dbReference type="GO" id="GO:0004719">
    <property type="term" value="F:protein-L-isoaspartate (D-aspartate) O-methyltransferase activity"/>
    <property type="evidence" value="ECO:0007669"/>
    <property type="project" value="UniProtKB-EC"/>
</dbReference>
<comment type="similarity">
    <text evidence="2">Belongs to the methyltransferase superfamily. L-isoaspartyl/D-aspartyl protein methyltransferase family.</text>
</comment>
<evidence type="ECO:0000256" key="2">
    <source>
        <dbReference type="ARBA" id="ARBA00005369"/>
    </source>
</evidence>
<dbReference type="KEGG" id="salf:SMD44_05075"/>
<keyword evidence="13" id="KW-1185">Reference proteome</keyword>
<evidence type="ECO:0000256" key="3">
    <source>
        <dbReference type="ARBA" id="ARBA00011890"/>
    </source>
</evidence>
<evidence type="ECO:0000256" key="9">
    <source>
        <dbReference type="ARBA" id="ARBA00030757"/>
    </source>
</evidence>
<evidence type="ECO:0000313" key="13">
    <source>
        <dbReference type="Proteomes" id="UP000195880"/>
    </source>
</evidence>
<dbReference type="EC" id="2.1.1.77" evidence="3"/>
<evidence type="ECO:0000256" key="11">
    <source>
        <dbReference type="ARBA" id="ARBA00031350"/>
    </source>
</evidence>
<dbReference type="PANTHER" id="PTHR11579">
    <property type="entry name" value="PROTEIN-L-ISOASPARTATE O-METHYLTRANSFERASE"/>
    <property type="match status" value="1"/>
</dbReference>
<evidence type="ECO:0000256" key="7">
    <source>
        <dbReference type="ARBA" id="ARBA00022679"/>
    </source>
</evidence>
<dbReference type="AlphaFoldDB" id="A0A1Z1WGP2"/>
<evidence type="ECO:0000256" key="4">
    <source>
        <dbReference type="ARBA" id="ARBA00013346"/>
    </source>
</evidence>
<dbReference type="InterPro" id="IPR029063">
    <property type="entry name" value="SAM-dependent_MTases_sf"/>
</dbReference>
<evidence type="ECO:0000256" key="5">
    <source>
        <dbReference type="ARBA" id="ARBA00022490"/>
    </source>
</evidence>
<evidence type="ECO:0000313" key="12">
    <source>
        <dbReference type="EMBL" id="ARX85611.1"/>
    </source>
</evidence>
<evidence type="ECO:0000256" key="10">
    <source>
        <dbReference type="ARBA" id="ARBA00031323"/>
    </source>
</evidence>
<accession>A0A1Z1WGP2</accession>
<evidence type="ECO:0000256" key="6">
    <source>
        <dbReference type="ARBA" id="ARBA00022603"/>
    </source>
</evidence>
<comment type="subcellular location">
    <subcellularLocation>
        <location evidence="1">Cytoplasm</location>
    </subcellularLocation>
</comment>
<evidence type="ECO:0000256" key="8">
    <source>
        <dbReference type="ARBA" id="ARBA00022691"/>
    </source>
</evidence>
<gene>
    <name evidence="12" type="ORF">SMD44_05075</name>
</gene>
<organism evidence="12 13">
    <name type="scientific">Streptomyces alboflavus</name>
    <dbReference type="NCBI Taxonomy" id="67267"/>
    <lineage>
        <taxon>Bacteria</taxon>
        <taxon>Bacillati</taxon>
        <taxon>Actinomycetota</taxon>
        <taxon>Actinomycetes</taxon>
        <taxon>Kitasatosporales</taxon>
        <taxon>Streptomycetaceae</taxon>
        <taxon>Streptomyces</taxon>
    </lineage>
</organism>
<keyword evidence="5" id="KW-0963">Cytoplasm</keyword>
<keyword evidence="7" id="KW-0808">Transferase</keyword>
<keyword evidence="6" id="KW-0489">Methyltransferase</keyword>
<reference evidence="12 13" key="1">
    <citation type="submission" date="2017-05" db="EMBL/GenBank/DDBJ databases">
        <title>Streptomyces alboflavus Genome sequencing and assembly.</title>
        <authorList>
            <person name="Wang Y."/>
            <person name="Du B."/>
            <person name="Ding Y."/>
            <person name="Liu H."/>
            <person name="Hou Q."/>
            <person name="Liu K."/>
            <person name="Wang C."/>
            <person name="Yao L."/>
        </authorList>
    </citation>
    <scope>NUCLEOTIDE SEQUENCE [LARGE SCALE GENOMIC DNA]</scope>
    <source>
        <strain evidence="12 13">MDJK44</strain>
    </source>
</reference>
<keyword evidence="8" id="KW-0949">S-adenosyl-L-methionine</keyword>
<dbReference type="RefSeq" id="WP_203348109.1">
    <property type="nucleotide sequence ID" value="NZ_CP021748.1"/>
</dbReference>
<evidence type="ECO:0000256" key="1">
    <source>
        <dbReference type="ARBA" id="ARBA00004496"/>
    </source>
</evidence>
<dbReference type="GO" id="GO:0005737">
    <property type="term" value="C:cytoplasm"/>
    <property type="evidence" value="ECO:0007669"/>
    <property type="project" value="UniProtKB-SubCell"/>
</dbReference>